<name>A0A2C5XIN4_9HYPO</name>
<accession>A0A2C5XIN4</accession>
<evidence type="ECO:0000313" key="3">
    <source>
        <dbReference type="Proteomes" id="UP000226431"/>
    </source>
</evidence>
<dbReference type="SUPFAM" id="SSF81383">
    <property type="entry name" value="F-box domain"/>
    <property type="match status" value="1"/>
</dbReference>
<keyword evidence="3" id="KW-1185">Reference proteome</keyword>
<proteinExistence type="predicted"/>
<dbReference type="OrthoDB" id="9981546at2759"/>
<evidence type="ECO:0000259" key="1">
    <source>
        <dbReference type="PROSITE" id="PS50181"/>
    </source>
</evidence>
<dbReference type="InterPro" id="IPR001810">
    <property type="entry name" value="F-box_dom"/>
</dbReference>
<dbReference type="AlphaFoldDB" id="A0A2C5XIN4"/>
<dbReference type="Pfam" id="PF12937">
    <property type="entry name" value="F-box-like"/>
    <property type="match status" value="1"/>
</dbReference>
<sequence length="265" mass="29007">MTSSSPLLDMLPNEVLLATLTLLSARDLAAISTVCRRFHACTGRLLRRRLHRVASLPDNELLLDCYQPSARVSTPYLACRFQGTSGLESQGSTGISRLYSSFRPVVARDARCRWFLGPLPSQESSSSGGKDEDEAAVQTVELDEGELFSQLCTATNVIRQCPQPGLFISHINTCEGVIRVWRHWLAAQAIRNNDQDEDDDEGYSSGCSSPVTDGLLWVDAGQNVGLRFRVEPASAPLLRPGPGLTPEEEEPAVAYRLVYQGGLEV</sequence>
<protein>
    <recommendedName>
        <fullName evidence="1">F-box domain-containing protein</fullName>
    </recommendedName>
</protein>
<dbReference type="STRING" id="2004952.A0A2C5XIN4"/>
<comment type="caution">
    <text evidence="2">The sequence shown here is derived from an EMBL/GenBank/DDBJ whole genome shotgun (WGS) entry which is preliminary data.</text>
</comment>
<dbReference type="InterPro" id="IPR036047">
    <property type="entry name" value="F-box-like_dom_sf"/>
</dbReference>
<dbReference type="Proteomes" id="UP000226431">
    <property type="component" value="Unassembled WGS sequence"/>
</dbReference>
<reference evidence="2 3" key="1">
    <citation type="submission" date="2017-06" db="EMBL/GenBank/DDBJ databases">
        <title>Ant-infecting Ophiocordyceps genomes reveal a high diversity of potential behavioral manipulation genes and a possible major role for enterotoxins.</title>
        <authorList>
            <person name="De Bekker C."/>
            <person name="Evans H.C."/>
            <person name="Brachmann A."/>
            <person name="Hughes D.P."/>
        </authorList>
    </citation>
    <scope>NUCLEOTIDE SEQUENCE [LARGE SCALE GENOMIC DNA]</scope>
    <source>
        <strain evidence="2 3">Map16</strain>
    </source>
</reference>
<dbReference type="EMBL" id="NJES01000317">
    <property type="protein sequence ID" value="PHH73799.1"/>
    <property type="molecule type" value="Genomic_DNA"/>
</dbReference>
<evidence type="ECO:0000313" key="2">
    <source>
        <dbReference type="EMBL" id="PHH73799.1"/>
    </source>
</evidence>
<organism evidence="2 3">
    <name type="scientific">Ophiocordyceps camponoti-rufipedis</name>
    <dbReference type="NCBI Taxonomy" id="2004952"/>
    <lineage>
        <taxon>Eukaryota</taxon>
        <taxon>Fungi</taxon>
        <taxon>Dikarya</taxon>
        <taxon>Ascomycota</taxon>
        <taxon>Pezizomycotina</taxon>
        <taxon>Sordariomycetes</taxon>
        <taxon>Hypocreomycetidae</taxon>
        <taxon>Hypocreales</taxon>
        <taxon>Ophiocordycipitaceae</taxon>
        <taxon>Ophiocordyceps</taxon>
    </lineage>
</organism>
<gene>
    <name evidence="2" type="ORF">CDD80_3556</name>
</gene>
<feature type="domain" description="F-box" evidence="1">
    <location>
        <begin position="5"/>
        <end position="56"/>
    </location>
</feature>
<dbReference type="PROSITE" id="PS50181">
    <property type="entry name" value="FBOX"/>
    <property type="match status" value="1"/>
</dbReference>
<dbReference type="Gene3D" id="1.20.1280.50">
    <property type="match status" value="1"/>
</dbReference>